<comment type="function">
    <text evidence="5">Methylates the class 1 translation termination release factors RF1/PrfA and RF2/PrfB on the glutamine residue of the universally conserved GGQ motif.</text>
</comment>
<evidence type="ECO:0000313" key="8">
    <source>
        <dbReference type="EMBL" id="BAT27873.1"/>
    </source>
</evidence>
<feature type="binding site" evidence="5">
    <location>
        <position position="194"/>
    </location>
    <ligand>
        <name>S-adenosyl-L-methionine</name>
        <dbReference type="ChEBI" id="CHEBI:59789"/>
    </ligand>
</feature>
<dbReference type="InterPro" id="IPR029063">
    <property type="entry name" value="SAM-dependent_MTases_sf"/>
</dbReference>
<feature type="domain" description="Release factor glutamine methyltransferase N-terminal" evidence="7">
    <location>
        <begin position="12"/>
        <end position="79"/>
    </location>
</feature>
<proteinExistence type="inferred from homology"/>
<comment type="similarity">
    <text evidence="5">Belongs to the protein N5-glutamine methyltransferase family. PrmC subfamily.</text>
</comment>
<dbReference type="EMBL" id="LC066376">
    <property type="protein sequence ID" value="BAT27873.1"/>
    <property type="molecule type" value="Genomic_DNA"/>
</dbReference>
<keyword evidence="3 5" id="KW-0949">S-adenosyl-L-methionine</keyword>
<dbReference type="CDD" id="cd02440">
    <property type="entry name" value="AdoMet_MTases"/>
    <property type="match status" value="1"/>
</dbReference>
<evidence type="ECO:0000259" key="6">
    <source>
        <dbReference type="Pfam" id="PF05175"/>
    </source>
</evidence>
<dbReference type="SUPFAM" id="SSF53335">
    <property type="entry name" value="S-adenosyl-L-methionine-dependent methyltransferases"/>
    <property type="match status" value="1"/>
</dbReference>
<accession>A0A0N7KXU2</accession>
<dbReference type="GO" id="GO:0102559">
    <property type="term" value="F:peptide chain release factor N(5)-glutamine methyltransferase activity"/>
    <property type="evidence" value="ECO:0007669"/>
    <property type="project" value="UniProtKB-EC"/>
</dbReference>
<dbReference type="GO" id="GO:0032259">
    <property type="term" value="P:methylation"/>
    <property type="evidence" value="ECO:0007669"/>
    <property type="project" value="UniProtKB-KW"/>
</dbReference>
<dbReference type="HAMAP" id="MF_02126">
    <property type="entry name" value="RF_methyltr_PrmC"/>
    <property type="match status" value="1"/>
</dbReference>
<name>A0A0N7KXU2_9HYPH</name>
<feature type="binding site" evidence="5">
    <location>
        <begin position="128"/>
        <end position="132"/>
    </location>
    <ligand>
        <name>S-adenosyl-L-methionine</name>
        <dbReference type="ChEBI" id="CHEBI:59789"/>
    </ligand>
</feature>
<dbReference type="PANTHER" id="PTHR18895">
    <property type="entry name" value="HEMK METHYLTRANSFERASE"/>
    <property type="match status" value="1"/>
</dbReference>
<keyword evidence="1 5" id="KW-0489">Methyltransferase</keyword>
<sequence length="290" mass="30749">MPEATTIGSLNRLARQRLAAAGVDSPALDARLLICASFDLTAAQLHLNAERRVTPEEAARFEDFLARRAAGEPVFRILGARPFWNHVFALSPDTLEPRPDTEALVDLAVRVLDARFGRQAPFRFVDVGTGTGAIAISLLAEFAQAQCLAIDIAPGALDMAVQNARAAGVAERFAALQADYLAGVTGPYDAILSNPPYIASATVDALDRDVRDHDPRRALDGGPDGLDAYRAIAAGAATCLAADGDLFLEIGQGQGPEVVSLMQAQGLIQSGSADDLSGTERALWFRRRTA</sequence>
<dbReference type="PANTHER" id="PTHR18895:SF74">
    <property type="entry name" value="MTRF1L RELEASE FACTOR GLUTAMINE METHYLTRANSFERASE"/>
    <property type="match status" value="1"/>
</dbReference>
<dbReference type="Gene3D" id="1.10.8.10">
    <property type="entry name" value="DNA helicase RuvA subunit, C-terminal domain"/>
    <property type="match status" value="1"/>
</dbReference>
<feature type="binding site" evidence="5">
    <location>
        <begin position="194"/>
        <end position="197"/>
    </location>
    <ligand>
        <name>substrate</name>
    </ligand>
</feature>
<protein>
    <recommendedName>
        <fullName evidence="5">Release factor glutamine methyltransferase</fullName>
        <shortName evidence="5">RF MTase</shortName>
        <ecNumber evidence="5">2.1.1.297</ecNumber>
    </recommendedName>
    <alternativeName>
        <fullName evidence="5">N5-glutamine methyltransferase PrmC</fullName>
    </alternativeName>
    <alternativeName>
        <fullName evidence="5">Protein-(glutamine-N5) MTase PrmC</fullName>
    </alternativeName>
    <alternativeName>
        <fullName evidence="5">Protein-glutamine N-methyltransferase PrmC</fullName>
    </alternativeName>
</protein>
<dbReference type="GO" id="GO:0003676">
    <property type="term" value="F:nucleic acid binding"/>
    <property type="evidence" value="ECO:0007669"/>
    <property type="project" value="InterPro"/>
</dbReference>
<dbReference type="RefSeq" id="WP_062227900.1">
    <property type="nucleotide sequence ID" value="NZ_BBWR01000010.1"/>
</dbReference>
<feature type="domain" description="Methyltransferase small" evidence="6">
    <location>
        <begin position="105"/>
        <end position="202"/>
    </location>
</feature>
<dbReference type="Pfam" id="PF17827">
    <property type="entry name" value="PrmC_N"/>
    <property type="match status" value="1"/>
</dbReference>
<evidence type="ECO:0000256" key="2">
    <source>
        <dbReference type="ARBA" id="ARBA00022679"/>
    </source>
</evidence>
<evidence type="ECO:0000256" key="3">
    <source>
        <dbReference type="ARBA" id="ARBA00022691"/>
    </source>
</evidence>
<dbReference type="InterPro" id="IPR019874">
    <property type="entry name" value="RF_methyltr_PrmC"/>
</dbReference>
<dbReference type="EC" id="2.1.1.297" evidence="5"/>
<evidence type="ECO:0000256" key="1">
    <source>
        <dbReference type="ARBA" id="ARBA00022603"/>
    </source>
</evidence>
<evidence type="ECO:0000256" key="5">
    <source>
        <dbReference type="HAMAP-Rule" id="MF_02126"/>
    </source>
</evidence>
<comment type="catalytic activity">
    <reaction evidence="4 5">
        <text>L-glutaminyl-[peptide chain release factor] + S-adenosyl-L-methionine = N(5)-methyl-L-glutaminyl-[peptide chain release factor] + S-adenosyl-L-homocysteine + H(+)</text>
        <dbReference type="Rhea" id="RHEA:42896"/>
        <dbReference type="Rhea" id="RHEA-COMP:10271"/>
        <dbReference type="Rhea" id="RHEA-COMP:10272"/>
        <dbReference type="ChEBI" id="CHEBI:15378"/>
        <dbReference type="ChEBI" id="CHEBI:30011"/>
        <dbReference type="ChEBI" id="CHEBI:57856"/>
        <dbReference type="ChEBI" id="CHEBI:59789"/>
        <dbReference type="ChEBI" id="CHEBI:61891"/>
        <dbReference type="EC" id="2.1.1.297"/>
    </reaction>
</comment>
<dbReference type="PROSITE" id="PS00092">
    <property type="entry name" value="N6_MTASE"/>
    <property type="match status" value="1"/>
</dbReference>
<dbReference type="Gene3D" id="3.40.50.150">
    <property type="entry name" value="Vaccinia Virus protein VP39"/>
    <property type="match status" value="1"/>
</dbReference>
<feature type="binding site" evidence="5">
    <location>
        <position position="151"/>
    </location>
    <ligand>
        <name>S-adenosyl-L-methionine</name>
        <dbReference type="ChEBI" id="CHEBI:59789"/>
    </ligand>
</feature>
<dbReference type="InterPro" id="IPR004556">
    <property type="entry name" value="HemK-like"/>
</dbReference>
<gene>
    <name evidence="5" type="primary">prmC</name>
</gene>
<dbReference type="InterPro" id="IPR007848">
    <property type="entry name" value="Small_mtfrase_dom"/>
</dbReference>
<evidence type="ECO:0000256" key="4">
    <source>
        <dbReference type="ARBA" id="ARBA00048391"/>
    </source>
</evidence>
<evidence type="ECO:0000259" key="7">
    <source>
        <dbReference type="Pfam" id="PF17827"/>
    </source>
</evidence>
<dbReference type="AlphaFoldDB" id="A0A0N7KXU2"/>
<comment type="caution">
    <text evidence="5">Lacks conserved residue(s) required for the propagation of feature annotation.</text>
</comment>
<keyword evidence="2 5" id="KW-0808">Transferase</keyword>
<dbReference type="InterPro" id="IPR040758">
    <property type="entry name" value="PrmC_N"/>
</dbReference>
<dbReference type="InterPro" id="IPR002052">
    <property type="entry name" value="DNA_methylase_N6_adenine_CS"/>
</dbReference>
<dbReference type="NCBIfam" id="TIGR00536">
    <property type="entry name" value="hemK_fam"/>
    <property type="match status" value="1"/>
</dbReference>
<organism evidence="8">
    <name type="scientific">Aureimonas frigidaquae</name>
    <dbReference type="NCBI Taxonomy" id="424757"/>
    <lineage>
        <taxon>Bacteria</taxon>
        <taxon>Pseudomonadati</taxon>
        <taxon>Pseudomonadota</taxon>
        <taxon>Alphaproteobacteria</taxon>
        <taxon>Hyphomicrobiales</taxon>
        <taxon>Aurantimonadaceae</taxon>
        <taxon>Aureimonas</taxon>
    </lineage>
</organism>
<reference evidence="8" key="1">
    <citation type="journal article" date="2015" name="Proc. Natl. Acad. Sci. U.S.A.">
        <title>Bacterial clade with the ribosomal RNA operon on a small plasmid rather than the chromosome.</title>
        <authorList>
            <person name="Anda M."/>
            <person name="Ohtsubo Y."/>
            <person name="Okubo T."/>
            <person name="Sugawara M."/>
            <person name="Nagata Y."/>
            <person name="Tsuda M."/>
            <person name="Minamisawa K."/>
            <person name="Mitsui H."/>
        </authorList>
    </citation>
    <scope>NUCLEOTIDE SEQUENCE</scope>
    <source>
        <strain evidence="8">JCM 14755</strain>
    </source>
</reference>
<dbReference type="NCBIfam" id="TIGR03534">
    <property type="entry name" value="RF_mod_PrmC"/>
    <property type="match status" value="1"/>
</dbReference>
<dbReference type="Pfam" id="PF05175">
    <property type="entry name" value="MTS"/>
    <property type="match status" value="1"/>
</dbReference>
<dbReference type="OrthoDB" id="9800643at2"/>
<dbReference type="InterPro" id="IPR050320">
    <property type="entry name" value="N5-glutamine_MTase"/>
</dbReference>